<protein>
    <submittedName>
        <fullName evidence="1">Uncharacterized protein</fullName>
    </submittedName>
</protein>
<reference evidence="1" key="1">
    <citation type="submission" date="2018-01" db="EMBL/GenBank/DDBJ databases">
        <authorList>
            <person name="Clerissi C."/>
        </authorList>
    </citation>
    <scope>NUCLEOTIDE SEQUENCE</scope>
    <source>
        <strain evidence="1">Cupriavidus taiwanensis STM 3521</strain>
    </source>
</reference>
<comment type="caution">
    <text evidence="1">The sequence shown here is derived from an EMBL/GenBank/DDBJ whole genome shotgun (WGS) entry which is preliminary data.</text>
</comment>
<gene>
    <name evidence="1" type="ORF">CBM2589_B100047</name>
</gene>
<evidence type="ECO:0000313" key="1">
    <source>
        <dbReference type="EMBL" id="SOY42996.1"/>
    </source>
</evidence>
<dbReference type="AlphaFoldDB" id="A0A375BFI4"/>
<dbReference type="EMBL" id="OFSP01000002">
    <property type="protein sequence ID" value="SOY42996.1"/>
    <property type="molecule type" value="Genomic_DNA"/>
</dbReference>
<sequence length="80" mass="8853">MQAVNGVIFASRLPAMSMARVPLRQAAQRSKLFFLSNTRDRARKQGFVSFQHGIGHAGAALEWHSTSLRPRPATRQFACG</sequence>
<proteinExistence type="predicted"/>
<organism evidence="1">
    <name type="scientific">Cupriavidus taiwanensis</name>
    <dbReference type="NCBI Taxonomy" id="164546"/>
    <lineage>
        <taxon>Bacteria</taxon>
        <taxon>Pseudomonadati</taxon>
        <taxon>Pseudomonadota</taxon>
        <taxon>Betaproteobacteria</taxon>
        <taxon>Burkholderiales</taxon>
        <taxon>Burkholderiaceae</taxon>
        <taxon>Cupriavidus</taxon>
    </lineage>
</organism>
<name>A0A375BFI4_9BURK</name>
<dbReference type="Proteomes" id="UP000256297">
    <property type="component" value="Chromosome CBM2589_b"/>
</dbReference>
<accession>A0A375BFI4</accession>